<dbReference type="Proteomes" id="UP001189429">
    <property type="component" value="Unassembled WGS sequence"/>
</dbReference>
<name>A0ABN9V4M0_9DINO</name>
<sequence>MATLPPGAFAFVQYDDPADNGLWHERLIMGWIAGAEYVVMAPDGGVFTEQLDSANRDLSGVRFSPATGGLPAGLAGARLYRFAAQPVGADLAALLAEGASRARVERQARGLAQPPGAGAAGGPGGVAPVAVPVPLPVAPPPTAPGAPSPPPPGPRLAPAGGCWVFDVPEAMHAVGQEFMYPAGALDFGGRVFVTVGSDIATGSFVAADTDLDVWAAERQLFLMRGEPRLLPRRQPAEPIPFTTDALLLRRDARTEIRLKGPPSMGDAVSALQARSPGGFMASHERWLVESRVPASSRLAHEHRVDVSPSVFEVSRAEALRAGILVKDPNDASELVYPAMQVLPMGWSWAFWFVQRLHLEGPIEVPYSDNVNAFGGSR</sequence>
<accession>A0ABN9V4M0</accession>
<proteinExistence type="predicted"/>
<comment type="caution">
    <text evidence="1">The sequence shown here is derived from an EMBL/GenBank/DDBJ whole genome shotgun (WGS) entry which is preliminary data.</text>
</comment>
<reference evidence="1" key="1">
    <citation type="submission" date="2023-10" db="EMBL/GenBank/DDBJ databases">
        <authorList>
            <person name="Chen Y."/>
            <person name="Shah S."/>
            <person name="Dougan E. K."/>
            <person name="Thang M."/>
            <person name="Chan C."/>
        </authorList>
    </citation>
    <scope>NUCLEOTIDE SEQUENCE [LARGE SCALE GENOMIC DNA]</scope>
</reference>
<keyword evidence="2" id="KW-1185">Reference proteome</keyword>
<evidence type="ECO:0000313" key="1">
    <source>
        <dbReference type="EMBL" id="CAK0867612.1"/>
    </source>
</evidence>
<evidence type="ECO:0000313" key="2">
    <source>
        <dbReference type="Proteomes" id="UP001189429"/>
    </source>
</evidence>
<protein>
    <submittedName>
        <fullName evidence="1">Uncharacterized protein</fullName>
    </submittedName>
</protein>
<organism evidence="1 2">
    <name type="scientific">Prorocentrum cordatum</name>
    <dbReference type="NCBI Taxonomy" id="2364126"/>
    <lineage>
        <taxon>Eukaryota</taxon>
        <taxon>Sar</taxon>
        <taxon>Alveolata</taxon>
        <taxon>Dinophyceae</taxon>
        <taxon>Prorocentrales</taxon>
        <taxon>Prorocentraceae</taxon>
        <taxon>Prorocentrum</taxon>
    </lineage>
</organism>
<gene>
    <name evidence="1" type="ORF">PCOR1329_LOCUS54513</name>
</gene>
<dbReference type="EMBL" id="CAUYUJ010016661">
    <property type="protein sequence ID" value="CAK0867612.1"/>
    <property type="molecule type" value="Genomic_DNA"/>
</dbReference>